<dbReference type="InterPro" id="IPR029065">
    <property type="entry name" value="Enolase_C-like"/>
</dbReference>
<dbReference type="EMBL" id="CAEZZT010000026">
    <property type="protein sequence ID" value="CAB4775292.1"/>
    <property type="molecule type" value="Genomic_DNA"/>
</dbReference>
<dbReference type="CDD" id="cd03316">
    <property type="entry name" value="MR_like"/>
    <property type="match status" value="1"/>
</dbReference>
<dbReference type="Pfam" id="PF02746">
    <property type="entry name" value="MR_MLE_N"/>
    <property type="match status" value="1"/>
</dbReference>
<dbReference type="SUPFAM" id="SSF51604">
    <property type="entry name" value="Enolase C-terminal domain-like"/>
    <property type="match status" value="1"/>
</dbReference>
<name>A0A6J6VS17_9ZZZZ</name>
<evidence type="ECO:0000259" key="4">
    <source>
        <dbReference type="SMART" id="SM00922"/>
    </source>
</evidence>
<comment type="cofactor">
    <cofactor evidence="1">
        <name>Mg(2+)</name>
        <dbReference type="ChEBI" id="CHEBI:18420"/>
    </cofactor>
</comment>
<evidence type="ECO:0000256" key="3">
    <source>
        <dbReference type="ARBA" id="ARBA00022842"/>
    </source>
</evidence>
<dbReference type="SMART" id="SM00922">
    <property type="entry name" value="MR_MLE"/>
    <property type="match status" value="1"/>
</dbReference>
<gene>
    <name evidence="5" type="ORF">UFOPK2918_00530</name>
</gene>
<dbReference type="PANTHER" id="PTHR13794:SF58">
    <property type="entry name" value="MITOCHONDRIAL ENOLASE SUPERFAMILY MEMBER 1"/>
    <property type="match status" value="1"/>
</dbReference>
<organism evidence="5">
    <name type="scientific">freshwater metagenome</name>
    <dbReference type="NCBI Taxonomy" id="449393"/>
    <lineage>
        <taxon>unclassified sequences</taxon>
        <taxon>metagenomes</taxon>
        <taxon>ecological metagenomes</taxon>
    </lineage>
</organism>
<dbReference type="Gene3D" id="3.20.20.120">
    <property type="entry name" value="Enolase-like C-terminal domain"/>
    <property type="match status" value="1"/>
</dbReference>
<accession>A0A6J6VS17</accession>
<keyword evidence="2" id="KW-0479">Metal-binding</keyword>
<dbReference type="PANTHER" id="PTHR13794">
    <property type="entry name" value="ENOLASE SUPERFAMILY, MANDELATE RACEMASE"/>
    <property type="match status" value="1"/>
</dbReference>
<protein>
    <submittedName>
        <fullName evidence="5">Unannotated protein</fullName>
    </submittedName>
</protein>
<sequence>MSASTISSINVATVAGELPAPVVFGDWIMKSREYVVVKVTLNSGVEGWAFTLTRDGAVAEHIRKTLKNIYLGTKAEDVEKTYTTALRRSLASHSAGLGLRALSMLDLATWDARAKQSNQSISTLLGGSLEPMPATAIIGYPPAKMGGPEVYEQVSELYKQGWRRFKAPVGVNNLATAERLMAARKAAPDAWIGCDAAWIFDDVDSAMELLNLLGDVNLGWFEDIFPPGNAQVVSELRQRTQIPIAMGDEQGGIYYPESLIAKAAVDVVRIDLTCMGGITGGKKIVKQCLDSKVDFAPHMFAHVHSQVFSAWGYASVPIEWGVPWTGVDPYADSLRQPEIIDGGYMNPLPEESGFGNLVNKDWIHTQKFEDPEGIFN</sequence>
<dbReference type="SFLD" id="SFLDS00001">
    <property type="entry name" value="Enolase"/>
    <property type="match status" value="1"/>
</dbReference>
<feature type="domain" description="Mandelate racemase/muconate lactonizing enzyme C-terminal" evidence="4">
    <location>
        <begin position="148"/>
        <end position="243"/>
    </location>
</feature>
<dbReference type="InterPro" id="IPR029017">
    <property type="entry name" value="Enolase-like_N"/>
</dbReference>
<evidence type="ECO:0000256" key="1">
    <source>
        <dbReference type="ARBA" id="ARBA00001946"/>
    </source>
</evidence>
<dbReference type="InterPro" id="IPR036849">
    <property type="entry name" value="Enolase-like_C_sf"/>
</dbReference>
<dbReference type="Pfam" id="PF13378">
    <property type="entry name" value="MR_MLE_C"/>
    <property type="match status" value="1"/>
</dbReference>
<dbReference type="SUPFAM" id="SSF54826">
    <property type="entry name" value="Enolase N-terminal domain-like"/>
    <property type="match status" value="1"/>
</dbReference>
<dbReference type="GO" id="GO:0000287">
    <property type="term" value="F:magnesium ion binding"/>
    <property type="evidence" value="ECO:0007669"/>
    <property type="project" value="TreeGrafter"/>
</dbReference>
<dbReference type="InterPro" id="IPR013342">
    <property type="entry name" value="Mandelate_racemase_C"/>
</dbReference>
<dbReference type="InterPro" id="IPR013341">
    <property type="entry name" value="Mandelate_racemase_N_dom"/>
</dbReference>
<evidence type="ECO:0000256" key="2">
    <source>
        <dbReference type="ARBA" id="ARBA00022723"/>
    </source>
</evidence>
<reference evidence="5" key="1">
    <citation type="submission" date="2020-05" db="EMBL/GenBank/DDBJ databases">
        <authorList>
            <person name="Chiriac C."/>
            <person name="Salcher M."/>
            <person name="Ghai R."/>
            <person name="Kavagutti S V."/>
        </authorList>
    </citation>
    <scope>NUCLEOTIDE SEQUENCE</scope>
</reference>
<dbReference type="AlphaFoldDB" id="A0A6J6VS17"/>
<dbReference type="Gene3D" id="3.30.390.10">
    <property type="entry name" value="Enolase-like, N-terminal domain"/>
    <property type="match status" value="1"/>
</dbReference>
<dbReference type="GO" id="GO:0016052">
    <property type="term" value="P:carbohydrate catabolic process"/>
    <property type="evidence" value="ECO:0007669"/>
    <property type="project" value="TreeGrafter"/>
</dbReference>
<keyword evidence="3" id="KW-0460">Magnesium</keyword>
<evidence type="ECO:0000313" key="5">
    <source>
        <dbReference type="EMBL" id="CAB4775292.1"/>
    </source>
</evidence>
<dbReference type="InterPro" id="IPR046945">
    <property type="entry name" value="RHMD-like"/>
</dbReference>
<proteinExistence type="predicted"/>
<dbReference type="GO" id="GO:0016836">
    <property type="term" value="F:hydro-lyase activity"/>
    <property type="evidence" value="ECO:0007669"/>
    <property type="project" value="TreeGrafter"/>
</dbReference>